<proteinExistence type="predicted"/>
<comment type="caution">
    <text evidence="3">The sequence shown here is derived from an EMBL/GenBank/DDBJ whole genome shotgun (WGS) entry which is preliminary data.</text>
</comment>
<sequence length="284" mass="32065">MPLGTDRTDRTDHDERNDRTKKKRTELAHFLRSRRAALSPEDVGLATAARRARVGLRREEVAVLAGVSASWYAWLEQGRPIKVSDGILDAISRALRFSEHERVHLYRLADANPPLPLAAPDLPDSGLFQRMVDTQLLGPACVIDRYWEVLAVNEPAAEVLRLGRDGNDNFLTSLFTGSHGRRYLNRPQLARRMTARFRLQSSYGADDPRYEEIADELAGSDPRFAELWERHEVEEFVPTTVEVDHPHEGRVSYVLFTMDLDEAARTRLLVYLPPGAAGPVSAWS</sequence>
<dbReference type="SUPFAM" id="SSF47413">
    <property type="entry name" value="lambda repressor-like DNA-binding domains"/>
    <property type="match status" value="1"/>
</dbReference>
<evidence type="ECO:0000313" key="4">
    <source>
        <dbReference type="Proteomes" id="UP001520654"/>
    </source>
</evidence>
<dbReference type="RefSeq" id="WP_229336480.1">
    <property type="nucleotide sequence ID" value="NZ_JAINUL010000001.1"/>
</dbReference>
<dbReference type="CDD" id="cd00093">
    <property type="entry name" value="HTH_XRE"/>
    <property type="match status" value="1"/>
</dbReference>
<dbReference type="Pfam" id="PF17765">
    <property type="entry name" value="MLTR_LBD"/>
    <property type="match status" value="1"/>
</dbReference>
<feature type="region of interest" description="Disordered" evidence="1">
    <location>
        <begin position="1"/>
        <end position="22"/>
    </location>
</feature>
<organism evidence="3 4">
    <name type="scientific">Streptomyces flavotricini</name>
    <dbReference type="NCBI Taxonomy" id="66888"/>
    <lineage>
        <taxon>Bacteria</taxon>
        <taxon>Bacillati</taxon>
        <taxon>Actinomycetota</taxon>
        <taxon>Actinomycetes</taxon>
        <taxon>Kitasatosporales</taxon>
        <taxon>Streptomycetaceae</taxon>
        <taxon>Streptomyces</taxon>
    </lineage>
</organism>
<accession>A0ABS8E4H2</accession>
<reference evidence="3 4" key="1">
    <citation type="submission" date="2021-08" db="EMBL/GenBank/DDBJ databases">
        <title>Genomic Architecture of Streptomyces flavotricini NGL1 and Streptomyces erythrochromogenes HMS4 With Differential Plant Beneficial attributes and laccase production capabilities.</title>
        <authorList>
            <person name="Salwan R."/>
            <person name="Kaur R."/>
            <person name="Sharma V."/>
        </authorList>
    </citation>
    <scope>NUCLEOTIDE SEQUENCE [LARGE SCALE GENOMIC DNA]</scope>
    <source>
        <strain evidence="3 4">NGL1</strain>
    </source>
</reference>
<keyword evidence="4" id="KW-1185">Reference proteome</keyword>
<dbReference type="InterPro" id="IPR001387">
    <property type="entry name" value="Cro/C1-type_HTH"/>
</dbReference>
<dbReference type="PANTHER" id="PTHR35010:SF3">
    <property type="entry name" value="BLL4873 PROTEIN"/>
    <property type="match status" value="1"/>
</dbReference>
<dbReference type="Gene3D" id="3.30.450.180">
    <property type="match status" value="1"/>
</dbReference>
<dbReference type="Proteomes" id="UP001520654">
    <property type="component" value="Unassembled WGS sequence"/>
</dbReference>
<dbReference type="InterPro" id="IPR041413">
    <property type="entry name" value="MLTR_LBD"/>
</dbReference>
<feature type="domain" description="HTH cro/C1-type" evidence="2">
    <location>
        <begin position="30"/>
        <end position="102"/>
    </location>
</feature>
<dbReference type="InterPro" id="IPR010982">
    <property type="entry name" value="Lambda_DNA-bd_dom_sf"/>
</dbReference>
<dbReference type="SMART" id="SM00530">
    <property type="entry name" value="HTH_XRE"/>
    <property type="match status" value="1"/>
</dbReference>
<dbReference type="Gene3D" id="1.10.260.40">
    <property type="entry name" value="lambda repressor-like DNA-binding domains"/>
    <property type="match status" value="1"/>
</dbReference>
<dbReference type="EMBL" id="JAINUL010000001">
    <property type="protein sequence ID" value="MCC0095958.1"/>
    <property type="molecule type" value="Genomic_DNA"/>
</dbReference>
<name>A0ABS8E4H2_9ACTN</name>
<evidence type="ECO:0000259" key="2">
    <source>
        <dbReference type="SMART" id="SM00530"/>
    </source>
</evidence>
<dbReference type="PANTHER" id="PTHR35010">
    <property type="entry name" value="BLL4672 PROTEIN-RELATED"/>
    <property type="match status" value="1"/>
</dbReference>
<evidence type="ECO:0000256" key="1">
    <source>
        <dbReference type="SAM" id="MobiDB-lite"/>
    </source>
</evidence>
<protein>
    <submittedName>
        <fullName evidence="3">Helix-turn-helix transcriptional regulator</fullName>
    </submittedName>
</protein>
<dbReference type="Pfam" id="PF13560">
    <property type="entry name" value="HTH_31"/>
    <property type="match status" value="1"/>
</dbReference>
<gene>
    <name evidence="3" type="ORF">K7B10_14440</name>
</gene>
<evidence type="ECO:0000313" key="3">
    <source>
        <dbReference type="EMBL" id="MCC0095958.1"/>
    </source>
</evidence>
<feature type="compositionally biased region" description="Basic and acidic residues" evidence="1">
    <location>
        <begin position="1"/>
        <end position="18"/>
    </location>
</feature>